<comment type="caution">
    <text evidence="2">The sequence shown here is derived from an EMBL/GenBank/DDBJ whole genome shotgun (WGS) entry which is preliminary data.</text>
</comment>
<protein>
    <submittedName>
        <fullName evidence="2">SMI1/KNR4 family protein</fullName>
    </submittedName>
</protein>
<evidence type="ECO:0000313" key="3">
    <source>
        <dbReference type="Proteomes" id="UP001207626"/>
    </source>
</evidence>
<sequence>MRNRNIIEKSIQALKERLDNNEGIIELQLREGYLTKATFTFNPPATDDEINNFINKTKFVLPDDYNSFLKICNGCTLFDHPEYGGEAYIYSLEEIINYTFEDPFNGRYKIANIYGDNIVIDFNRYQEGDNNYLMIKSQTFGFDECTDLSMNFEIWFDRYIMSQGEKFWDWPLYTAKNYYQLFNS</sequence>
<dbReference type="InterPro" id="IPR037883">
    <property type="entry name" value="Knr4/Smi1-like_sf"/>
</dbReference>
<reference evidence="2 3" key="1">
    <citation type="submission" date="2022-05" db="EMBL/GenBank/DDBJ databases">
        <title>Genome Sequencing of Bee-Associated Microbes.</title>
        <authorList>
            <person name="Dunlap C."/>
        </authorList>
    </citation>
    <scope>NUCLEOTIDE SEQUENCE [LARGE SCALE GENOMIC DNA]</scope>
    <source>
        <strain evidence="2 3">NRRL NRS-1438</strain>
    </source>
</reference>
<proteinExistence type="predicted"/>
<evidence type="ECO:0000259" key="1">
    <source>
        <dbReference type="SMART" id="SM00860"/>
    </source>
</evidence>
<evidence type="ECO:0000313" key="2">
    <source>
        <dbReference type="EMBL" id="MCY9519538.1"/>
    </source>
</evidence>
<dbReference type="Pfam" id="PF09346">
    <property type="entry name" value="SMI1_KNR4"/>
    <property type="match status" value="1"/>
</dbReference>
<dbReference type="SUPFAM" id="SSF160631">
    <property type="entry name" value="SMI1/KNR4-like"/>
    <property type="match status" value="1"/>
</dbReference>
<name>A0ABT4DTV1_9BACL</name>
<organism evidence="2 3">
    <name type="scientific">Paenibacillus apiarius</name>
    <dbReference type="NCBI Taxonomy" id="46240"/>
    <lineage>
        <taxon>Bacteria</taxon>
        <taxon>Bacillati</taxon>
        <taxon>Bacillota</taxon>
        <taxon>Bacilli</taxon>
        <taxon>Bacillales</taxon>
        <taxon>Paenibacillaceae</taxon>
        <taxon>Paenibacillus</taxon>
    </lineage>
</organism>
<accession>A0ABT4DTV1</accession>
<dbReference type="Gene3D" id="3.40.1580.10">
    <property type="entry name" value="SMI1/KNR4-like"/>
    <property type="match status" value="1"/>
</dbReference>
<dbReference type="RefSeq" id="WP_087434778.1">
    <property type="nucleotide sequence ID" value="NZ_JAMDLV010000015.1"/>
</dbReference>
<dbReference type="Proteomes" id="UP001207626">
    <property type="component" value="Unassembled WGS sequence"/>
</dbReference>
<dbReference type="SMART" id="SM00860">
    <property type="entry name" value="SMI1_KNR4"/>
    <property type="match status" value="1"/>
</dbReference>
<gene>
    <name evidence="2" type="ORF">M5X09_07550</name>
</gene>
<keyword evidence="3" id="KW-1185">Reference proteome</keyword>
<dbReference type="InterPro" id="IPR018958">
    <property type="entry name" value="Knr4/Smi1-like_dom"/>
</dbReference>
<dbReference type="EMBL" id="JAMDLW010000008">
    <property type="protein sequence ID" value="MCY9519538.1"/>
    <property type="molecule type" value="Genomic_DNA"/>
</dbReference>
<feature type="domain" description="Knr4/Smi1-like" evidence="1">
    <location>
        <begin position="44"/>
        <end position="158"/>
    </location>
</feature>